<sequence>WGHLVKDCKEPKDTCGTCTKEHCTKKCHSFQTFYCISCCTDRHASSDRNCPKYRKHQEALNVKTPENSMPYFPTEEAWT</sequence>
<evidence type="ECO:0000313" key="2">
    <source>
        <dbReference type="Proteomes" id="UP000053989"/>
    </source>
</evidence>
<organism evidence="1 2">
    <name type="scientific">Scleroderma citrinum Foug A</name>
    <dbReference type="NCBI Taxonomy" id="1036808"/>
    <lineage>
        <taxon>Eukaryota</taxon>
        <taxon>Fungi</taxon>
        <taxon>Dikarya</taxon>
        <taxon>Basidiomycota</taxon>
        <taxon>Agaricomycotina</taxon>
        <taxon>Agaricomycetes</taxon>
        <taxon>Agaricomycetidae</taxon>
        <taxon>Boletales</taxon>
        <taxon>Sclerodermatineae</taxon>
        <taxon>Sclerodermataceae</taxon>
        <taxon>Scleroderma</taxon>
    </lineage>
</organism>
<dbReference type="STRING" id="1036808.A0A0C3A0Q5"/>
<feature type="non-terminal residue" evidence="1">
    <location>
        <position position="79"/>
    </location>
</feature>
<evidence type="ECO:0000313" key="1">
    <source>
        <dbReference type="EMBL" id="KIM58262.1"/>
    </source>
</evidence>
<protein>
    <submittedName>
        <fullName evidence="1">Uncharacterized protein</fullName>
    </submittedName>
</protein>
<dbReference type="HOGENOM" id="CLU_202229_0_0_1"/>
<dbReference type="AlphaFoldDB" id="A0A0C3A0Q5"/>
<keyword evidence="2" id="KW-1185">Reference proteome</keyword>
<accession>A0A0C3A0Q5</accession>
<proteinExistence type="predicted"/>
<name>A0A0C3A0Q5_9AGAM</name>
<reference evidence="2" key="2">
    <citation type="submission" date="2015-01" db="EMBL/GenBank/DDBJ databases">
        <title>Evolutionary Origins and Diversification of the Mycorrhizal Mutualists.</title>
        <authorList>
            <consortium name="DOE Joint Genome Institute"/>
            <consortium name="Mycorrhizal Genomics Consortium"/>
            <person name="Kohler A."/>
            <person name="Kuo A."/>
            <person name="Nagy L.G."/>
            <person name="Floudas D."/>
            <person name="Copeland A."/>
            <person name="Barry K.W."/>
            <person name="Cichocki N."/>
            <person name="Veneault-Fourrey C."/>
            <person name="LaButti K."/>
            <person name="Lindquist E.A."/>
            <person name="Lipzen A."/>
            <person name="Lundell T."/>
            <person name="Morin E."/>
            <person name="Murat C."/>
            <person name="Riley R."/>
            <person name="Ohm R."/>
            <person name="Sun H."/>
            <person name="Tunlid A."/>
            <person name="Henrissat B."/>
            <person name="Grigoriev I.V."/>
            <person name="Hibbett D.S."/>
            <person name="Martin F."/>
        </authorList>
    </citation>
    <scope>NUCLEOTIDE SEQUENCE [LARGE SCALE GENOMIC DNA]</scope>
    <source>
        <strain evidence="2">Foug A</strain>
    </source>
</reference>
<dbReference type="InParanoid" id="A0A0C3A0Q5"/>
<dbReference type="Proteomes" id="UP000053989">
    <property type="component" value="Unassembled WGS sequence"/>
</dbReference>
<dbReference type="OrthoDB" id="4230923at2759"/>
<feature type="non-terminal residue" evidence="1">
    <location>
        <position position="1"/>
    </location>
</feature>
<dbReference type="EMBL" id="KN822088">
    <property type="protein sequence ID" value="KIM58262.1"/>
    <property type="molecule type" value="Genomic_DNA"/>
</dbReference>
<gene>
    <name evidence="1" type="ORF">SCLCIDRAFT_95567</name>
</gene>
<reference evidence="1 2" key="1">
    <citation type="submission" date="2014-04" db="EMBL/GenBank/DDBJ databases">
        <authorList>
            <consortium name="DOE Joint Genome Institute"/>
            <person name="Kuo A."/>
            <person name="Kohler A."/>
            <person name="Nagy L.G."/>
            <person name="Floudas D."/>
            <person name="Copeland A."/>
            <person name="Barry K.W."/>
            <person name="Cichocki N."/>
            <person name="Veneault-Fourrey C."/>
            <person name="LaButti K."/>
            <person name="Lindquist E.A."/>
            <person name="Lipzen A."/>
            <person name="Lundell T."/>
            <person name="Morin E."/>
            <person name="Murat C."/>
            <person name="Sun H."/>
            <person name="Tunlid A."/>
            <person name="Henrissat B."/>
            <person name="Grigoriev I.V."/>
            <person name="Hibbett D.S."/>
            <person name="Martin F."/>
            <person name="Nordberg H.P."/>
            <person name="Cantor M.N."/>
            <person name="Hua S.X."/>
        </authorList>
    </citation>
    <scope>NUCLEOTIDE SEQUENCE [LARGE SCALE GENOMIC DNA]</scope>
    <source>
        <strain evidence="1 2">Foug A</strain>
    </source>
</reference>